<feature type="region of interest" description="Disordered" evidence="1">
    <location>
        <begin position="58"/>
        <end position="106"/>
    </location>
</feature>
<gene>
    <name evidence="2" type="ORF">Nepgr_026907</name>
</gene>
<feature type="region of interest" description="Disordered" evidence="1">
    <location>
        <begin position="1"/>
        <end position="31"/>
    </location>
</feature>
<dbReference type="Proteomes" id="UP001279734">
    <property type="component" value="Unassembled WGS sequence"/>
</dbReference>
<dbReference type="EMBL" id="BSYO01000029">
    <property type="protein sequence ID" value="GMH25064.1"/>
    <property type="molecule type" value="Genomic_DNA"/>
</dbReference>
<proteinExistence type="predicted"/>
<dbReference type="AlphaFoldDB" id="A0AAD3Y2K0"/>
<evidence type="ECO:0000256" key="1">
    <source>
        <dbReference type="SAM" id="MobiDB-lite"/>
    </source>
</evidence>
<protein>
    <submittedName>
        <fullName evidence="2">Uncharacterized protein</fullName>
    </submittedName>
</protein>
<reference evidence="2" key="1">
    <citation type="submission" date="2023-05" db="EMBL/GenBank/DDBJ databases">
        <title>Nepenthes gracilis genome sequencing.</title>
        <authorList>
            <person name="Fukushima K."/>
        </authorList>
    </citation>
    <scope>NUCLEOTIDE SEQUENCE</scope>
    <source>
        <strain evidence="2">SING2019-196</strain>
    </source>
</reference>
<evidence type="ECO:0000313" key="3">
    <source>
        <dbReference type="Proteomes" id="UP001279734"/>
    </source>
</evidence>
<comment type="caution">
    <text evidence="2">The sequence shown here is derived from an EMBL/GenBank/DDBJ whole genome shotgun (WGS) entry which is preliminary data.</text>
</comment>
<feature type="compositionally biased region" description="Basic and acidic residues" evidence="1">
    <location>
        <begin position="71"/>
        <end position="86"/>
    </location>
</feature>
<organism evidence="2 3">
    <name type="scientific">Nepenthes gracilis</name>
    <name type="common">Slender pitcher plant</name>
    <dbReference type="NCBI Taxonomy" id="150966"/>
    <lineage>
        <taxon>Eukaryota</taxon>
        <taxon>Viridiplantae</taxon>
        <taxon>Streptophyta</taxon>
        <taxon>Embryophyta</taxon>
        <taxon>Tracheophyta</taxon>
        <taxon>Spermatophyta</taxon>
        <taxon>Magnoliopsida</taxon>
        <taxon>eudicotyledons</taxon>
        <taxon>Gunneridae</taxon>
        <taxon>Pentapetalae</taxon>
        <taxon>Caryophyllales</taxon>
        <taxon>Nepenthaceae</taxon>
        <taxon>Nepenthes</taxon>
    </lineage>
</organism>
<sequence>MSSEPPTIPFGTLGEPATEESTKPICAPTPAEHEVSIVATVLPGESAPGPFAALVEESPGCEQLSEAQAESDAKVEAPMEASRVEVPEAPEGPVAPPPSSSSEEPLVCLGESTLQRRPRPASLSGVPLSTTVEEIHYIEVRFR</sequence>
<keyword evidence="3" id="KW-1185">Reference proteome</keyword>
<accession>A0AAD3Y2K0</accession>
<name>A0AAD3Y2K0_NEPGR</name>
<evidence type="ECO:0000313" key="2">
    <source>
        <dbReference type="EMBL" id="GMH25064.1"/>
    </source>
</evidence>